<evidence type="ECO:0000313" key="1">
    <source>
        <dbReference type="EMBL" id="MAA13389.1"/>
    </source>
</evidence>
<accession>A0A224YCH4</accession>
<organism evidence="1">
    <name type="scientific">Rhipicephalus zambeziensis</name>
    <dbReference type="NCBI Taxonomy" id="60191"/>
    <lineage>
        <taxon>Eukaryota</taxon>
        <taxon>Metazoa</taxon>
        <taxon>Ecdysozoa</taxon>
        <taxon>Arthropoda</taxon>
        <taxon>Chelicerata</taxon>
        <taxon>Arachnida</taxon>
        <taxon>Acari</taxon>
        <taxon>Parasitiformes</taxon>
        <taxon>Ixodida</taxon>
        <taxon>Ixodoidea</taxon>
        <taxon>Ixodidae</taxon>
        <taxon>Rhipicephalinae</taxon>
        <taxon>Rhipicephalus</taxon>
        <taxon>Rhipicephalus</taxon>
    </lineage>
</organism>
<name>A0A224YCH4_9ACAR</name>
<proteinExistence type="predicted"/>
<dbReference type="EMBL" id="GFPF01002243">
    <property type="protein sequence ID" value="MAA13389.1"/>
    <property type="molecule type" value="Transcribed_RNA"/>
</dbReference>
<protein>
    <submittedName>
        <fullName evidence="1">Uncharacterized protein</fullName>
    </submittedName>
</protein>
<sequence>MSLSWRRYKLHSSFQFHPSETEQVIQLTFRKRTHESLFRYLTHRVCYGGLLNMPHRSSRRNTKTIVPGIAFRRMSTSIDERLSVGALNAFRQLICSRAVSYNILRPLALFPDTTCGTFLEADKFCCSTFFRSPNLSLRISTACVEHDSLVGNPAKDAAAGPVALYSASSLPSGMCSSTAESILESSRLL</sequence>
<reference evidence="1" key="1">
    <citation type="journal article" date="2017" name="Parasit. Vectors">
        <title>Sialotranscriptomics of Rhipicephalus zambeziensis reveals intricate expression profiles of secretory proteins and suggests tight temporal transcriptional regulation during blood-feeding.</title>
        <authorList>
            <person name="de Castro M.H."/>
            <person name="de Klerk D."/>
            <person name="Pienaar R."/>
            <person name="Rees D.J.G."/>
            <person name="Mans B.J."/>
        </authorList>
    </citation>
    <scope>NUCLEOTIDE SEQUENCE</scope>
    <source>
        <tissue evidence="1">Salivary glands</tissue>
    </source>
</reference>
<dbReference type="AlphaFoldDB" id="A0A224YCH4"/>